<dbReference type="AlphaFoldDB" id="A0A5N6J0Z3"/>
<proteinExistence type="predicted"/>
<keyword evidence="2" id="KW-1185">Reference proteome</keyword>
<sequence length="71" mass="8311">MSYLLPQPLRGPVWAAFSRLKMRESLLIVSSFLSLSLQFNRGRVHPYHRPFETLLRPLKISKPKMVNFLSL</sequence>
<evidence type="ECO:0000313" key="2">
    <source>
        <dbReference type="Proteomes" id="UP000326289"/>
    </source>
</evidence>
<name>A0A5N6J0Z3_9EURO</name>
<evidence type="ECO:0000313" key="1">
    <source>
        <dbReference type="EMBL" id="KAB8271890.1"/>
    </source>
</evidence>
<reference evidence="1 2" key="1">
    <citation type="submission" date="2019-04" db="EMBL/GenBank/DDBJ databases">
        <title>Fungal friends and foes A comparative genomics study of 23 Aspergillus species from section Flavi.</title>
        <authorList>
            <consortium name="DOE Joint Genome Institute"/>
            <person name="Kjaerbolling I."/>
            <person name="Vesth T.C."/>
            <person name="Frisvad J.C."/>
            <person name="Nybo J.L."/>
            <person name="Theobald S."/>
            <person name="Kildgaard S."/>
            <person name="Petersen T.I."/>
            <person name="Kuo A."/>
            <person name="Sato A."/>
            <person name="Lyhne E.K."/>
            <person name="Kogle M.E."/>
            <person name="Wiebenga A."/>
            <person name="Kun R.S."/>
            <person name="Lubbers R.J."/>
            <person name="Makela M.R."/>
            <person name="Barry K."/>
            <person name="Chovatia M."/>
            <person name="Clum A."/>
            <person name="Daum C."/>
            <person name="Haridas S."/>
            <person name="He G."/>
            <person name="LaButti K."/>
            <person name="Lipzen A."/>
            <person name="Mondo S."/>
            <person name="Pangilinan J."/>
            <person name="Riley R."/>
            <person name="Salamov A."/>
            <person name="Simmons B.A."/>
            <person name="Magnuson J.K."/>
            <person name="Henrissat B."/>
            <person name="Mortensen U.H."/>
            <person name="Larsen T.O."/>
            <person name="De vries R.P."/>
            <person name="Grigoriev I.V."/>
            <person name="Machida M."/>
            <person name="Baker S.E."/>
            <person name="Andersen M.R."/>
        </authorList>
    </citation>
    <scope>NUCLEOTIDE SEQUENCE [LARGE SCALE GENOMIC DNA]</scope>
    <source>
        <strain evidence="1 2">CBS 117635</strain>
    </source>
</reference>
<accession>A0A5N6J0Z3</accession>
<gene>
    <name evidence="1" type="ORF">BDV30DRAFT_212893</name>
</gene>
<dbReference type="EMBL" id="ML732811">
    <property type="protein sequence ID" value="KAB8271890.1"/>
    <property type="molecule type" value="Genomic_DNA"/>
</dbReference>
<organism evidence="1 2">
    <name type="scientific">Aspergillus minisclerotigenes</name>
    <dbReference type="NCBI Taxonomy" id="656917"/>
    <lineage>
        <taxon>Eukaryota</taxon>
        <taxon>Fungi</taxon>
        <taxon>Dikarya</taxon>
        <taxon>Ascomycota</taxon>
        <taxon>Pezizomycotina</taxon>
        <taxon>Eurotiomycetes</taxon>
        <taxon>Eurotiomycetidae</taxon>
        <taxon>Eurotiales</taxon>
        <taxon>Aspergillaceae</taxon>
        <taxon>Aspergillus</taxon>
        <taxon>Aspergillus subgen. Circumdati</taxon>
    </lineage>
</organism>
<protein>
    <submittedName>
        <fullName evidence="1">Uncharacterized protein</fullName>
    </submittedName>
</protein>
<dbReference type="Proteomes" id="UP000326289">
    <property type="component" value="Unassembled WGS sequence"/>
</dbReference>